<accession>A0AAV0H4Z6</accession>
<feature type="region of interest" description="Disordered" evidence="1">
    <location>
        <begin position="1"/>
        <end position="23"/>
    </location>
</feature>
<name>A0AAV0H4Z6_9ROSI</name>
<evidence type="ECO:0000313" key="2">
    <source>
        <dbReference type="EMBL" id="CAI0379584.1"/>
    </source>
</evidence>
<evidence type="ECO:0000313" key="3">
    <source>
        <dbReference type="Proteomes" id="UP001154282"/>
    </source>
</evidence>
<dbReference type="EMBL" id="CAMGYJ010000002">
    <property type="protein sequence ID" value="CAI0379584.1"/>
    <property type="molecule type" value="Genomic_DNA"/>
</dbReference>
<gene>
    <name evidence="2" type="ORF">LITE_LOCUS2319</name>
</gene>
<organism evidence="2 3">
    <name type="scientific">Linum tenue</name>
    <dbReference type="NCBI Taxonomy" id="586396"/>
    <lineage>
        <taxon>Eukaryota</taxon>
        <taxon>Viridiplantae</taxon>
        <taxon>Streptophyta</taxon>
        <taxon>Embryophyta</taxon>
        <taxon>Tracheophyta</taxon>
        <taxon>Spermatophyta</taxon>
        <taxon>Magnoliopsida</taxon>
        <taxon>eudicotyledons</taxon>
        <taxon>Gunneridae</taxon>
        <taxon>Pentapetalae</taxon>
        <taxon>rosids</taxon>
        <taxon>fabids</taxon>
        <taxon>Malpighiales</taxon>
        <taxon>Linaceae</taxon>
        <taxon>Linum</taxon>
    </lineage>
</organism>
<evidence type="ECO:0000256" key="1">
    <source>
        <dbReference type="SAM" id="MobiDB-lite"/>
    </source>
</evidence>
<reference evidence="2" key="1">
    <citation type="submission" date="2022-08" db="EMBL/GenBank/DDBJ databases">
        <authorList>
            <person name="Gutierrez-Valencia J."/>
        </authorList>
    </citation>
    <scope>NUCLEOTIDE SEQUENCE</scope>
</reference>
<proteinExistence type="predicted"/>
<protein>
    <submittedName>
        <fullName evidence="2">Uncharacterized protein</fullName>
    </submittedName>
</protein>
<comment type="caution">
    <text evidence="2">The sequence shown here is derived from an EMBL/GenBank/DDBJ whole genome shotgun (WGS) entry which is preliminary data.</text>
</comment>
<keyword evidence="3" id="KW-1185">Reference proteome</keyword>
<sequence>MQSSGSTGSCAAGNASAATPRRLASSSTVEWNWWSMDGFLGRACYGDGYVDLRNSSLFLFQVM</sequence>
<dbReference type="AlphaFoldDB" id="A0AAV0H4Z6"/>
<dbReference type="Proteomes" id="UP001154282">
    <property type="component" value="Unassembled WGS sequence"/>
</dbReference>